<dbReference type="SUPFAM" id="SSF52172">
    <property type="entry name" value="CheY-like"/>
    <property type="match status" value="1"/>
</dbReference>
<feature type="modified residue" description="4-aspartylphosphate" evidence="1">
    <location>
        <position position="57"/>
    </location>
</feature>
<dbReference type="InterPro" id="IPR058245">
    <property type="entry name" value="NreC/VraR/RcsB-like_REC"/>
</dbReference>
<proteinExistence type="predicted"/>
<organism evidence="3 4">
    <name type="scientific">Paludisphaera mucosa</name>
    <dbReference type="NCBI Taxonomy" id="3030827"/>
    <lineage>
        <taxon>Bacteria</taxon>
        <taxon>Pseudomonadati</taxon>
        <taxon>Planctomycetota</taxon>
        <taxon>Planctomycetia</taxon>
        <taxon>Isosphaerales</taxon>
        <taxon>Isosphaeraceae</taxon>
        <taxon>Paludisphaera</taxon>
    </lineage>
</organism>
<evidence type="ECO:0000313" key="3">
    <source>
        <dbReference type="EMBL" id="MDG3005721.1"/>
    </source>
</evidence>
<evidence type="ECO:0000256" key="1">
    <source>
        <dbReference type="PROSITE-ProRule" id="PRU00169"/>
    </source>
</evidence>
<dbReference type="PROSITE" id="PS50110">
    <property type="entry name" value="RESPONSE_REGULATORY"/>
    <property type="match status" value="1"/>
</dbReference>
<name>A0ABT6FDR6_9BACT</name>
<evidence type="ECO:0000313" key="4">
    <source>
        <dbReference type="Proteomes" id="UP001216907"/>
    </source>
</evidence>
<sequence length="132" mass="14408">MSRTWRAVVVDDHPKLLEIVKRLLATIPGVEVVGEAVSGREAVEAVDRLRPDLVLMDMTMPDMDGLEATRRIVARPNAPAVVIMTVHDMPRYRDAALAAGARVFLSKSLLADQLRRVIADLSPGPGAGEEWS</sequence>
<dbReference type="CDD" id="cd17535">
    <property type="entry name" value="REC_NarL-like"/>
    <property type="match status" value="1"/>
</dbReference>
<protein>
    <submittedName>
        <fullName evidence="3">Response regulator transcription factor</fullName>
    </submittedName>
</protein>
<reference evidence="3 4" key="1">
    <citation type="submission" date="2023-03" db="EMBL/GenBank/DDBJ databases">
        <title>Paludisphaera mucosa sp. nov. a novel planctomycete from northern fen.</title>
        <authorList>
            <person name="Ivanova A."/>
        </authorList>
    </citation>
    <scope>NUCLEOTIDE SEQUENCE [LARGE SCALE GENOMIC DNA]</scope>
    <source>
        <strain evidence="3 4">Pla2</strain>
    </source>
</reference>
<evidence type="ECO:0000259" key="2">
    <source>
        <dbReference type="PROSITE" id="PS50110"/>
    </source>
</evidence>
<accession>A0ABT6FDR6</accession>
<feature type="domain" description="Response regulatory" evidence="2">
    <location>
        <begin position="6"/>
        <end position="122"/>
    </location>
</feature>
<dbReference type="Gene3D" id="3.40.50.2300">
    <property type="match status" value="1"/>
</dbReference>
<dbReference type="InterPro" id="IPR001789">
    <property type="entry name" value="Sig_transdc_resp-reg_receiver"/>
</dbReference>
<dbReference type="PANTHER" id="PTHR43228:SF1">
    <property type="entry name" value="TWO-COMPONENT RESPONSE REGULATOR ARR22"/>
    <property type="match status" value="1"/>
</dbReference>
<dbReference type="RefSeq" id="WP_277862051.1">
    <property type="nucleotide sequence ID" value="NZ_JARRAG010000002.1"/>
</dbReference>
<dbReference type="Proteomes" id="UP001216907">
    <property type="component" value="Unassembled WGS sequence"/>
</dbReference>
<dbReference type="InterPro" id="IPR011006">
    <property type="entry name" value="CheY-like_superfamily"/>
</dbReference>
<dbReference type="Pfam" id="PF00072">
    <property type="entry name" value="Response_reg"/>
    <property type="match status" value="1"/>
</dbReference>
<keyword evidence="4" id="KW-1185">Reference proteome</keyword>
<keyword evidence="1" id="KW-0597">Phosphoprotein</keyword>
<comment type="caution">
    <text evidence="3">The sequence shown here is derived from an EMBL/GenBank/DDBJ whole genome shotgun (WGS) entry which is preliminary data.</text>
</comment>
<dbReference type="EMBL" id="JARRAG010000002">
    <property type="protein sequence ID" value="MDG3005721.1"/>
    <property type="molecule type" value="Genomic_DNA"/>
</dbReference>
<dbReference type="SMART" id="SM00448">
    <property type="entry name" value="REC"/>
    <property type="match status" value="1"/>
</dbReference>
<gene>
    <name evidence="3" type="ORF">PZE19_18180</name>
</gene>
<dbReference type="InterPro" id="IPR052048">
    <property type="entry name" value="ST_Response_Regulator"/>
</dbReference>
<dbReference type="PANTHER" id="PTHR43228">
    <property type="entry name" value="TWO-COMPONENT RESPONSE REGULATOR"/>
    <property type="match status" value="1"/>
</dbReference>